<evidence type="ECO:0000313" key="3">
    <source>
        <dbReference type="Proteomes" id="UP000265520"/>
    </source>
</evidence>
<accession>A0A392N8U8</accession>
<feature type="non-terminal residue" evidence="2">
    <location>
        <position position="1"/>
    </location>
</feature>
<comment type="caution">
    <text evidence="2">The sequence shown here is derived from an EMBL/GenBank/DDBJ whole genome shotgun (WGS) entry which is preliminary data.</text>
</comment>
<name>A0A392N8U8_9FABA</name>
<protein>
    <submittedName>
        <fullName evidence="2">Uncharacterized protein</fullName>
    </submittedName>
</protein>
<evidence type="ECO:0000313" key="2">
    <source>
        <dbReference type="EMBL" id="MCH96003.1"/>
    </source>
</evidence>
<feature type="compositionally biased region" description="Basic and acidic residues" evidence="1">
    <location>
        <begin position="9"/>
        <end position="18"/>
    </location>
</feature>
<dbReference type="EMBL" id="LXQA010031262">
    <property type="protein sequence ID" value="MCH96003.1"/>
    <property type="molecule type" value="Genomic_DNA"/>
</dbReference>
<dbReference type="AlphaFoldDB" id="A0A392N8U8"/>
<dbReference type="Proteomes" id="UP000265520">
    <property type="component" value="Unassembled WGS sequence"/>
</dbReference>
<proteinExistence type="predicted"/>
<organism evidence="2 3">
    <name type="scientific">Trifolium medium</name>
    <dbReference type="NCBI Taxonomy" id="97028"/>
    <lineage>
        <taxon>Eukaryota</taxon>
        <taxon>Viridiplantae</taxon>
        <taxon>Streptophyta</taxon>
        <taxon>Embryophyta</taxon>
        <taxon>Tracheophyta</taxon>
        <taxon>Spermatophyta</taxon>
        <taxon>Magnoliopsida</taxon>
        <taxon>eudicotyledons</taxon>
        <taxon>Gunneridae</taxon>
        <taxon>Pentapetalae</taxon>
        <taxon>rosids</taxon>
        <taxon>fabids</taxon>
        <taxon>Fabales</taxon>
        <taxon>Fabaceae</taxon>
        <taxon>Papilionoideae</taxon>
        <taxon>50 kb inversion clade</taxon>
        <taxon>NPAAA clade</taxon>
        <taxon>Hologalegina</taxon>
        <taxon>IRL clade</taxon>
        <taxon>Trifolieae</taxon>
        <taxon>Trifolium</taxon>
    </lineage>
</organism>
<keyword evidence="3" id="KW-1185">Reference proteome</keyword>
<reference evidence="2 3" key="1">
    <citation type="journal article" date="2018" name="Front. Plant Sci.">
        <title>Red Clover (Trifolium pratense) and Zigzag Clover (T. medium) - A Picture of Genomic Similarities and Differences.</title>
        <authorList>
            <person name="Dluhosova J."/>
            <person name="Istvanek J."/>
            <person name="Nedelnik J."/>
            <person name="Repkova J."/>
        </authorList>
    </citation>
    <scope>NUCLEOTIDE SEQUENCE [LARGE SCALE GENOMIC DNA]</scope>
    <source>
        <strain evidence="3">cv. 10/8</strain>
        <tissue evidence="2">Leaf</tissue>
    </source>
</reference>
<feature type="region of interest" description="Disordered" evidence="1">
    <location>
        <begin position="1"/>
        <end position="24"/>
    </location>
</feature>
<sequence>AADEFQLLNKEDAQKEQLSHPPGDMPSVVLEWLVFRC</sequence>
<evidence type="ECO:0000256" key="1">
    <source>
        <dbReference type="SAM" id="MobiDB-lite"/>
    </source>
</evidence>